<dbReference type="GO" id="GO:0005576">
    <property type="term" value="C:extracellular region"/>
    <property type="evidence" value="ECO:0007669"/>
    <property type="project" value="UniProtKB-SubCell"/>
</dbReference>
<comment type="subcellular location">
    <subcellularLocation>
        <location evidence="1">Secreted</location>
    </subcellularLocation>
</comment>
<feature type="domain" description="Single" evidence="4">
    <location>
        <begin position="38"/>
        <end position="93"/>
    </location>
</feature>
<name>A0A131YH74_RHIAP</name>
<evidence type="ECO:0000256" key="3">
    <source>
        <dbReference type="SAM" id="SignalP"/>
    </source>
</evidence>
<reference evidence="5" key="1">
    <citation type="journal article" date="2016" name="Ticks Tick Borne Dis.">
        <title>De novo assembly and annotation of the salivary gland transcriptome of Rhipicephalus appendiculatus male and female ticks during blood feeding.</title>
        <authorList>
            <person name="de Castro M.H."/>
            <person name="de Klerk D."/>
            <person name="Pienaar R."/>
            <person name="Latif A.A."/>
            <person name="Rees D.J."/>
            <person name="Mans B.J."/>
        </authorList>
    </citation>
    <scope>NUCLEOTIDE SEQUENCE</scope>
    <source>
        <tissue evidence="5">Salivary glands</tissue>
    </source>
</reference>
<protein>
    <submittedName>
        <fullName evidence="5">8.9 kDa family member</fullName>
    </submittedName>
</protein>
<evidence type="ECO:0000256" key="2">
    <source>
        <dbReference type="ARBA" id="ARBA00022525"/>
    </source>
</evidence>
<feature type="chain" id="PRO_5007285178" evidence="3">
    <location>
        <begin position="19"/>
        <end position="96"/>
    </location>
</feature>
<sequence length="96" mass="10234">MSTALVILFAACAASVVGQFYDPRCPQREHRHGCDFLGRIIGRGLTVSLRIPCLRVTCHPDGSVTSIGCPREAGSNPHPGAPPTRGVWPQCCDMCG</sequence>
<feature type="signal peptide" evidence="3">
    <location>
        <begin position="1"/>
        <end position="18"/>
    </location>
</feature>
<evidence type="ECO:0000313" key="5">
    <source>
        <dbReference type="EMBL" id="JAP77261.1"/>
    </source>
</evidence>
<evidence type="ECO:0000259" key="4">
    <source>
        <dbReference type="Pfam" id="PF15430"/>
    </source>
</evidence>
<keyword evidence="3" id="KW-0732">Signal</keyword>
<dbReference type="InterPro" id="IPR029277">
    <property type="entry name" value="SVWC_dom"/>
</dbReference>
<dbReference type="Pfam" id="PF15430">
    <property type="entry name" value="SVWC"/>
    <property type="match status" value="1"/>
</dbReference>
<organism evidence="5">
    <name type="scientific">Rhipicephalus appendiculatus</name>
    <name type="common">Brown ear tick</name>
    <dbReference type="NCBI Taxonomy" id="34631"/>
    <lineage>
        <taxon>Eukaryota</taxon>
        <taxon>Metazoa</taxon>
        <taxon>Ecdysozoa</taxon>
        <taxon>Arthropoda</taxon>
        <taxon>Chelicerata</taxon>
        <taxon>Arachnida</taxon>
        <taxon>Acari</taxon>
        <taxon>Parasitiformes</taxon>
        <taxon>Ixodida</taxon>
        <taxon>Ixodoidea</taxon>
        <taxon>Ixodidae</taxon>
        <taxon>Rhipicephalinae</taxon>
        <taxon>Rhipicephalus</taxon>
        <taxon>Rhipicephalus</taxon>
    </lineage>
</organism>
<keyword evidence="2" id="KW-0964">Secreted</keyword>
<dbReference type="EMBL" id="GEDV01011296">
    <property type="protein sequence ID" value="JAP77261.1"/>
    <property type="molecule type" value="Transcribed_RNA"/>
</dbReference>
<dbReference type="AlphaFoldDB" id="A0A131YH74"/>
<proteinExistence type="predicted"/>
<accession>A0A131YH74</accession>
<evidence type="ECO:0000256" key="1">
    <source>
        <dbReference type="ARBA" id="ARBA00004613"/>
    </source>
</evidence>